<name>A0ACB9M7A6_9MYRT</name>
<organism evidence="1 2">
    <name type="scientific">Melastoma candidum</name>
    <dbReference type="NCBI Taxonomy" id="119954"/>
    <lineage>
        <taxon>Eukaryota</taxon>
        <taxon>Viridiplantae</taxon>
        <taxon>Streptophyta</taxon>
        <taxon>Embryophyta</taxon>
        <taxon>Tracheophyta</taxon>
        <taxon>Spermatophyta</taxon>
        <taxon>Magnoliopsida</taxon>
        <taxon>eudicotyledons</taxon>
        <taxon>Gunneridae</taxon>
        <taxon>Pentapetalae</taxon>
        <taxon>rosids</taxon>
        <taxon>malvids</taxon>
        <taxon>Myrtales</taxon>
        <taxon>Melastomataceae</taxon>
        <taxon>Melastomatoideae</taxon>
        <taxon>Melastomateae</taxon>
        <taxon>Melastoma</taxon>
    </lineage>
</organism>
<gene>
    <name evidence="1" type="ORF">MLD38_033427</name>
</gene>
<evidence type="ECO:0000313" key="2">
    <source>
        <dbReference type="Proteomes" id="UP001057402"/>
    </source>
</evidence>
<comment type="caution">
    <text evidence="1">The sequence shown here is derived from an EMBL/GenBank/DDBJ whole genome shotgun (WGS) entry which is preliminary data.</text>
</comment>
<protein>
    <submittedName>
        <fullName evidence="1">Uncharacterized protein</fullName>
    </submittedName>
</protein>
<proteinExistence type="predicted"/>
<keyword evidence="2" id="KW-1185">Reference proteome</keyword>
<sequence>MKGKERVIGIDVLWRGRRFTVEMGEGASVGDLGVELQKLADVKAETLRLIVPRVADKGSTLVQPFADEYRGMSLREISVPEGKAVRMMGVSEVEVDELLEAAKTDLRIAGFDEEEKRLRLRRTNMPHGAIKLPQGQYVFCEFRTLQLAGIELNPPPSEALRRMHMLAADPGIVAIMNKYRWRVGLMSEMAPIGYVGISPKCLLGLNKNQGEEISLRLRTDDMKGFRKYESIKRTLLHELAHMVHSEHDSNFFALNSKLNEEAISLDWTKSQGHTVNGFQHSEDLSDDYESSVVSSIPHKLGGNKSEQLASARASSVAAAYERYAFASTRIDAGSDINAGSNCLRASGTAVKRETIDVEMPSNHRADAHQSHPVVASSKQRDCEPDPDELACNAVSTNGNCDTLRFKEPNPDDLVISEQLKRRDDKNPLKPQGEAPEELLDSEMLTDRIWSITNNEQDDEGVDNSTVESLGRNLPAEGTTVSEPDPDAGEVKTLDGMQIDEPDPDDPELKRINDPVAVVCNRLRKAIKTLESQVDDTEATKVLETLVRIIRNVIEHPEEMKYRRLRKANPTIQRNITSRTAALEILNLVGFHDDVVSDEYGRAEACLVLKRNDPGLLWLAKSSLETCLV</sequence>
<accession>A0ACB9M7A6</accession>
<dbReference type="EMBL" id="CM042889">
    <property type="protein sequence ID" value="KAI4319881.1"/>
    <property type="molecule type" value="Genomic_DNA"/>
</dbReference>
<evidence type="ECO:0000313" key="1">
    <source>
        <dbReference type="EMBL" id="KAI4319881.1"/>
    </source>
</evidence>
<dbReference type="Proteomes" id="UP001057402">
    <property type="component" value="Chromosome 10"/>
</dbReference>
<reference evidence="2" key="1">
    <citation type="journal article" date="2023" name="Front. Plant Sci.">
        <title>Chromosomal-level genome assembly of Melastoma candidum provides insights into trichome evolution.</title>
        <authorList>
            <person name="Zhong Y."/>
            <person name="Wu W."/>
            <person name="Sun C."/>
            <person name="Zou P."/>
            <person name="Liu Y."/>
            <person name="Dai S."/>
            <person name="Zhou R."/>
        </authorList>
    </citation>
    <scope>NUCLEOTIDE SEQUENCE [LARGE SCALE GENOMIC DNA]</scope>
</reference>